<organism evidence="1 2">
    <name type="scientific">Sphingomonas hominis</name>
    <dbReference type="NCBI Taxonomy" id="2741495"/>
    <lineage>
        <taxon>Bacteria</taxon>
        <taxon>Pseudomonadati</taxon>
        <taxon>Pseudomonadota</taxon>
        <taxon>Alphaproteobacteria</taxon>
        <taxon>Sphingomonadales</taxon>
        <taxon>Sphingomonadaceae</taxon>
        <taxon>Sphingomonas</taxon>
    </lineage>
</organism>
<dbReference type="RefSeq" id="WP_174194522.1">
    <property type="nucleotide sequence ID" value="NZ_JABULH010000005.1"/>
</dbReference>
<dbReference type="EMBL" id="JABULH010000005">
    <property type="protein sequence ID" value="NTS65889.1"/>
    <property type="molecule type" value="Genomic_DNA"/>
</dbReference>
<dbReference type="Gene3D" id="3.40.50.2000">
    <property type="entry name" value="Glycogen Phosphorylase B"/>
    <property type="match status" value="1"/>
</dbReference>
<protein>
    <submittedName>
        <fullName evidence="1">Uncharacterized protein</fullName>
    </submittedName>
</protein>
<sequence length="174" mass="19175">MPSDCAGRHPLTYHKAPSVPATLFDIAHGTARALAPALRHRVRIVHARSYLPALMARGVKRAYGAKLLFDMRGLWADERVDGGLWPREGAVYRTVKGLEEGLLVDADDGVTLTHALAGEIRSFPYLRGRDVAMSIILTCADLDRFRTPATRPEGPFTLGYLGSVGTWYLFDEVL</sequence>
<accession>A0ABX2JJ71</accession>
<name>A0ABX2JJ71_9SPHN</name>
<keyword evidence="2" id="KW-1185">Reference proteome</keyword>
<comment type="caution">
    <text evidence="1">The sequence shown here is derived from an EMBL/GenBank/DDBJ whole genome shotgun (WGS) entry which is preliminary data.</text>
</comment>
<reference evidence="1 2" key="1">
    <citation type="submission" date="2020-06" db="EMBL/GenBank/DDBJ databases">
        <title>Sphingomonas hominis sp. nov., a member of the Sphingomonas, isolated from the hair of a 22-year-old girl.</title>
        <authorList>
            <person name="Zhang D.-F."/>
            <person name="Cui X.-W."/>
        </authorList>
    </citation>
    <scope>NUCLEOTIDE SEQUENCE [LARGE SCALE GENOMIC DNA]</scope>
    <source>
        <strain evidence="1 2">HHU CXW</strain>
    </source>
</reference>
<dbReference type="Proteomes" id="UP000621447">
    <property type="component" value="Unassembled WGS sequence"/>
</dbReference>
<gene>
    <name evidence="1" type="ORF">HRV97_12035</name>
</gene>
<proteinExistence type="predicted"/>
<evidence type="ECO:0000313" key="1">
    <source>
        <dbReference type="EMBL" id="NTS65889.1"/>
    </source>
</evidence>
<evidence type="ECO:0000313" key="2">
    <source>
        <dbReference type="Proteomes" id="UP000621447"/>
    </source>
</evidence>
<dbReference type="SUPFAM" id="SSF53756">
    <property type="entry name" value="UDP-Glycosyltransferase/glycogen phosphorylase"/>
    <property type="match status" value="1"/>
</dbReference>